<evidence type="ECO:0000313" key="2">
    <source>
        <dbReference type="EMBL" id="MBL0887319.1"/>
    </source>
</evidence>
<evidence type="ECO:0000313" key="3">
    <source>
        <dbReference type="Proteomes" id="UP000675409"/>
    </source>
</evidence>
<protein>
    <recommendedName>
        <fullName evidence="4">Lipoprotein</fullName>
    </recommendedName>
</protein>
<accession>A0ABS1LMR0</accession>
<feature type="compositionally biased region" description="Low complexity" evidence="1">
    <location>
        <begin position="45"/>
        <end position="56"/>
    </location>
</feature>
<dbReference type="EMBL" id="JABBYC010000026">
    <property type="protein sequence ID" value="MBL0887319.1"/>
    <property type="molecule type" value="Genomic_DNA"/>
</dbReference>
<feature type="region of interest" description="Disordered" evidence="1">
    <location>
        <begin position="41"/>
        <end position="79"/>
    </location>
</feature>
<organism evidence="2 3">
    <name type="scientific">Myceligenerans indicum</name>
    <dbReference type="NCBI Taxonomy" id="2593663"/>
    <lineage>
        <taxon>Bacteria</taxon>
        <taxon>Bacillati</taxon>
        <taxon>Actinomycetota</taxon>
        <taxon>Actinomycetes</taxon>
        <taxon>Micrococcales</taxon>
        <taxon>Promicromonosporaceae</taxon>
        <taxon>Myceligenerans</taxon>
    </lineage>
</organism>
<name>A0ABS1LMR0_9MICO</name>
<evidence type="ECO:0008006" key="4">
    <source>
        <dbReference type="Google" id="ProtNLM"/>
    </source>
</evidence>
<reference evidence="2 3" key="1">
    <citation type="journal article" date="2021" name="Arch. Microbiol.">
        <title>Myceligenerans indicum sp. nov., an actinobacterium isolated from mangrove sediment of Sundarbans, India.</title>
        <authorList>
            <person name="Asha K."/>
            <person name="Bhadury P."/>
        </authorList>
    </citation>
    <scope>NUCLEOTIDE SEQUENCE [LARGE SCALE GENOMIC DNA]</scope>
    <source>
        <strain evidence="2 3">I2</strain>
    </source>
</reference>
<proteinExistence type="predicted"/>
<dbReference type="RefSeq" id="WP_201848272.1">
    <property type="nucleotide sequence ID" value="NZ_JABBYC010000026.1"/>
</dbReference>
<gene>
    <name evidence="2" type="ORF">HGK34_13710</name>
</gene>
<feature type="compositionally biased region" description="Low complexity" evidence="1">
    <location>
        <begin position="67"/>
        <end position="76"/>
    </location>
</feature>
<dbReference type="Proteomes" id="UP000675409">
    <property type="component" value="Unassembled WGS sequence"/>
</dbReference>
<sequence>MSNSFSTPLRVGAVVLGVVVVVAAGLVYAYGPGEGRWVQGALGASPTEPDTSEPSPGKSQTASGIEPSPSGSPSPSTAAQIKAKNIADAKASLVEYYATVAEVANDSYRDWEDKLGPFWGTRSSWQAITTVYERNRESGIHTEGAAQVVSMTANKYEPYTRGSEEIVLDVCIDFGPVKTFDGDGVRIPRDASVPTRYHFAYGLRHQGVGSKWTLISEERNQEQEC</sequence>
<comment type="caution">
    <text evidence="2">The sequence shown here is derived from an EMBL/GenBank/DDBJ whole genome shotgun (WGS) entry which is preliminary data.</text>
</comment>
<evidence type="ECO:0000256" key="1">
    <source>
        <dbReference type="SAM" id="MobiDB-lite"/>
    </source>
</evidence>
<keyword evidence="3" id="KW-1185">Reference proteome</keyword>